<name>A0ABU8C9J1_9GAMM</name>
<organism evidence="1 2">
    <name type="scientific">Rheinheimera muenzenbergensis</name>
    <dbReference type="NCBI Taxonomy" id="1193628"/>
    <lineage>
        <taxon>Bacteria</taxon>
        <taxon>Pseudomonadati</taxon>
        <taxon>Pseudomonadota</taxon>
        <taxon>Gammaproteobacteria</taxon>
        <taxon>Chromatiales</taxon>
        <taxon>Chromatiaceae</taxon>
        <taxon>Rheinheimera</taxon>
    </lineage>
</organism>
<sequence>MLGPWILLVLNGITVQHSALCSELCWDVSPQICITEQQQQSCQATLQLSWRSTAPQNLCLYLAGQQLQCWQDSTAGQWQQQLQWQNALLTLRDANDQVLLQTELQVQSRKPARRRLSSPWSIF</sequence>
<gene>
    <name evidence="1" type="ORF">MN202_14375</name>
</gene>
<dbReference type="RefSeq" id="WP_335736830.1">
    <property type="nucleotide sequence ID" value="NZ_JALAAR010000012.1"/>
</dbReference>
<evidence type="ECO:0000313" key="2">
    <source>
        <dbReference type="Proteomes" id="UP001375382"/>
    </source>
</evidence>
<dbReference type="EMBL" id="JALAAR010000012">
    <property type="protein sequence ID" value="MEH8018424.1"/>
    <property type="molecule type" value="Genomic_DNA"/>
</dbReference>
<dbReference type="Pfam" id="PF11456">
    <property type="entry name" value="DUF3019"/>
    <property type="match status" value="1"/>
</dbReference>
<accession>A0ABU8C9J1</accession>
<dbReference type="InterPro" id="IPR021559">
    <property type="entry name" value="DUF3019"/>
</dbReference>
<evidence type="ECO:0000313" key="1">
    <source>
        <dbReference type="EMBL" id="MEH8018424.1"/>
    </source>
</evidence>
<protein>
    <submittedName>
        <fullName evidence="1">DUF3019 domain-containing protein</fullName>
    </submittedName>
</protein>
<reference evidence="1 2" key="1">
    <citation type="journal article" date="2023" name="Ecotoxicol. Environ. Saf.">
        <title>Mercury remediation potential of mercury-resistant strain Rheinheimera metallidurans sp. nov. isolated from a municipal waste dumping site.</title>
        <authorList>
            <person name="Yadav V."/>
            <person name="Manjhi A."/>
            <person name="Vadakedath N."/>
        </authorList>
    </citation>
    <scope>NUCLEOTIDE SEQUENCE [LARGE SCALE GENOMIC DNA]</scope>
    <source>
        <strain evidence="1 2">E-49</strain>
    </source>
</reference>
<keyword evidence="2" id="KW-1185">Reference proteome</keyword>
<comment type="caution">
    <text evidence="1">The sequence shown here is derived from an EMBL/GenBank/DDBJ whole genome shotgun (WGS) entry which is preliminary data.</text>
</comment>
<dbReference type="Proteomes" id="UP001375382">
    <property type="component" value="Unassembled WGS sequence"/>
</dbReference>
<proteinExistence type="predicted"/>